<dbReference type="Pfam" id="PF10021">
    <property type="entry name" value="PARG_cat_microb"/>
    <property type="match status" value="1"/>
</dbReference>
<dbReference type="NCBIfam" id="TIGR02452">
    <property type="entry name" value="TIGR02452 family protein"/>
    <property type="match status" value="1"/>
</dbReference>
<dbReference type="Gene3D" id="3.40.220.10">
    <property type="entry name" value="Leucine Aminopeptidase, subunit E, domain 1"/>
    <property type="match status" value="1"/>
</dbReference>
<name>A0ABR1K660_9AGAR</name>
<accession>A0ABR1K660</accession>
<evidence type="ECO:0000313" key="2">
    <source>
        <dbReference type="EMBL" id="KAK7472386.1"/>
    </source>
</evidence>
<gene>
    <name evidence="2" type="ORF">VKT23_000501</name>
</gene>
<evidence type="ECO:0000259" key="1">
    <source>
        <dbReference type="Pfam" id="PF10021"/>
    </source>
</evidence>
<dbReference type="Proteomes" id="UP001498398">
    <property type="component" value="Unassembled WGS sequence"/>
</dbReference>
<dbReference type="InterPro" id="IPR019261">
    <property type="entry name" value="PARG_cat_microbial"/>
</dbReference>
<dbReference type="InterPro" id="IPR043472">
    <property type="entry name" value="Macro_dom-like"/>
</dbReference>
<evidence type="ECO:0000313" key="3">
    <source>
        <dbReference type="Proteomes" id="UP001498398"/>
    </source>
</evidence>
<dbReference type="PIRSF" id="PIRSF014899">
    <property type="entry name" value="UCP014899"/>
    <property type="match status" value="1"/>
</dbReference>
<dbReference type="SUPFAM" id="SSF52949">
    <property type="entry name" value="Macro domain-like"/>
    <property type="match status" value="1"/>
</dbReference>
<feature type="domain" description="Microbial-type PARG catalytic" evidence="1">
    <location>
        <begin position="17"/>
        <end position="175"/>
    </location>
</feature>
<proteinExistence type="predicted"/>
<protein>
    <recommendedName>
        <fullName evidence="1">Microbial-type PARG catalytic domain-containing protein</fullName>
    </recommendedName>
</protein>
<comment type="caution">
    <text evidence="2">The sequence shown here is derived from an EMBL/GenBank/DDBJ whole genome shotgun (WGS) entry which is preliminary data.</text>
</comment>
<sequence>MSRPNASAIRSRLKGIADGTLDVLEHGSFDLNGSRHDLKAKVEAMKGGTKYYSPESLLSTWSKSTPPSPRDPNTQTLISIVEISTLEGAQYVHSLTQPGPVQKIGVLNFASAKKPGGGFLTGAQAQEESIARSSSLYPSLLTDNGQKFYTFHKKDPRSGYYSHAMIYSPGVQLFRSDRGDWVEPLEVDVLTSPAVNAGVVRQSHKNMLTPDSIESRIAAHMKERMGRILYLFEMQGVKNLVLGSFGTGVFKNNVDVVARIWAELLNARFKNSFDRVVFAIIGKSTFEEFEQVFQETTARGSSVGAAVAG</sequence>
<dbReference type="PANTHER" id="PTHR35596">
    <property type="entry name" value="DUF2263 DOMAIN-CONTAINING PROTEIN"/>
    <property type="match status" value="1"/>
</dbReference>
<keyword evidence="3" id="KW-1185">Reference proteome</keyword>
<dbReference type="PANTHER" id="PTHR35596:SF1">
    <property type="entry name" value="MICROBIAL-TYPE PARG CATALYTIC DOMAIN-CONTAINING PROTEIN"/>
    <property type="match status" value="1"/>
</dbReference>
<dbReference type="InterPro" id="IPR012664">
    <property type="entry name" value="CHP02452"/>
</dbReference>
<reference evidence="2 3" key="1">
    <citation type="submission" date="2024-01" db="EMBL/GenBank/DDBJ databases">
        <title>A draft genome for the cacao thread blight pathogen Marasmiellus scandens.</title>
        <authorList>
            <person name="Baruah I.K."/>
            <person name="Leung J."/>
            <person name="Bukari Y."/>
            <person name="Amoako-Attah I."/>
            <person name="Meinhardt L.W."/>
            <person name="Bailey B.A."/>
            <person name="Cohen S.P."/>
        </authorList>
    </citation>
    <scope>NUCLEOTIDE SEQUENCE [LARGE SCALE GENOMIC DNA]</scope>
    <source>
        <strain evidence="2 3">GH-19</strain>
    </source>
</reference>
<organism evidence="2 3">
    <name type="scientific">Marasmiellus scandens</name>
    <dbReference type="NCBI Taxonomy" id="2682957"/>
    <lineage>
        <taxon>Eukaryota</taxon>
        <taxon>Fungi</taxon>
        <taxon>Dikarya</taxon>
        <taxon>Basidiomycota</taxon>
        <taxon>Agaricomycotina</taxon>
        <taxon>Agaricomycetes</taxon>
        <taxon>Agaricomycetidae</taxon>
        <taxon>Agaricales</taxon>
        <taxon>Marasmiineae</taxon>
        <taxon>Omphalotaceae</taxon>
        <taxon>Marasmiellus</taxon>
    </lineage>
</organism>
<dbReference type="EMBL" id="JBANRG010000001">
    <property type="protein sequence ID" value="KAK7472386.1"/>
    <property type="molecule type" value="Genomic_DNA"/>
</dbReference>